<dbReference type="RefSeq" id="WP_046443251.1">
    <property type="nucleotide sequence ID" value="NZ_LAYJ01000088.1"/>
</dbReference>
<reference evidence="17 18" key="1">
    <citation type="submission" date="2015-04" db="EMBL/GenBank/DDBJ databases">
        <title>Draft genome sequence of bacteremic isolate Catabacter hongkongensis type strain HKU16T.</title>
        <authorList>
            <person name="Lau S.K."/>
            <person name="Teng J.L."/>
            <person name="Huang Y."/>
            <person name="Curreem S.O."/>
            <person name="Tsui S.K."/>
            <person name="Woo P.C."/>
        </authorList>
    </citation>
    <scope>NUCLEOTIDE SEQUENCE [LARGE SCALE GENOMIC DNA]</scope>
    <source>
        <strain evidence="17 18">HKU16</strain>
    </source>
</reference>
<dbReference type="PANTHER" id="PTHR45528:SF1">
    <property type="entry name" value="SENSOR HISTIDINE KINASE CPXA"/>
    <property type="match status" value="1"/>
</dbReference>
<feature type="domain" description="HAMP" evidence="16">
    <location>
        <begin position="226"/>
        <end position="278"/>
    </location>
</feature>
<dbReference type="SMART" id="SM00388">
    <property type="entry name" value="HisKA"/>
    <property type="match status" value="1"/>
</dbReference>
<dbReference type="GO" id="GO:0000155">
    <property type="term" value="F:phosphorelay sensor kinase activity"/>
    <property type="evidence" value="ECO:0007669"/>
    <property type="project" value="InterPro"/>
</dbReference>
<evidence type="ECO:0000256" key="1">
    <source>
        <dbReference type="ARBA" id="ARBA00000085"/>
    </source>
</evidence>
<evidence type="ECO:0000313" key="17">
    <source>
        <dbReference type="EMBL" id="KKI50973.1"/>
    </source>
</evidence>
<evidence type="ECO:0000256" key="5">
    <source>
        <dbReference type="ARBA" id="ARBA00022553"/>
    </source>
</evidence>
<evidence type="ECO:0000256" key="9">
    <source>
        <dbReference type="ARBA" id="ARBA00022777"/>
    </source>
</evidence>
<comment type="caution">
    <text evidence="17">The sequence shown here is derived from an EMBL/GenBank/DDBJ whole genome shotgun (WGS) entry which is preliminary data.</text>
</comment>
<keyword evidence="4" id="KW-1003">Cell membrane</keyword>
<name>A0A0M2NFM5_9FIRM</name>
<feature type="domain" description="Histidine kinase" evidence="15">
    <location>
        <begin position="293"/>
        <end position="514"/>
    </location>
</feature>
<evidence type="ECO:0000313" key="18">
    <source>
        <dbReference type="Proteomes" id="UP000034076"/>
    </source>
</evidence>
<dbReference type="InterPro" id="IPR036890">
    <property type="entry name" value="HATPase_C_sf"/>
</dbReference>
<dbReference type="PROSITE" id="PS50885">
    <property type="entry name" value="HAMP"/>
    <property type="match status" value="1"/>
</dbReference>
<evidence type="ECO:0000256" key="7">
    <source>
        <dbReference type="ARBA" id="ARBA00022692"/>
    </source>
</evidence>
<dbReference type="InterPro" id="IPR003660">
    <property type="entry name" value="HAMP_dom"/>
</dbReference>
<dbReference type="OrthoDB" id="9813151at2"/>
<keyword evidence="5" id="KW-0597">Phosphoprotein</keyword>
<feature type="transmembrane region" description="Helical" evidence="14">
    <location>
        <begin position="32"/>
        <end position="55"/>
    </location>
</feature>
<protein>
    <recommendedName>
        <fullName evidence="3">histidine kinase</fullName>
        <ecNumber evidence="3">2.7.13.3</ecNumber>
    </recommendedName>
</protein>
<evidence type="ECO:0000256" key="14">
    <source>
        <dbReference type="SAM" id="Phobius"/>
    </source>
</evidence>
<evidence type="ECO:0000256" key="10">
    <source>
        <dbReference type="ARBA" id="ARBA00022840"/>
    </source>
</evidence>
<accession>A0A0M2NFM5</accession>
<keyword evidence="7 14" id="KW-0812">Transmembrane</keyword>
<dbReference type="AlphaFoldDB" id="A0A0M2NFM5"/>
<dbReference type="PRINTS" id="PR00344">
    <property type="entry name" value="BCTRLSENSOR"/>
</dbReference>
<keyword evidence="8" id="KW-0547">Nucleotide-binding</keyword>
<evidence type="ECO:0000256" key="13">
    <source>
        <dbReference type="ARBA" id="ARBA00023136"/>
    </source>
</evidence>
<organism evidence="17 18">
    <name type="scientific">Christensenella hongkongensis</name>
    <dbReference type="NCBI Taxonomy" id="270498"/>
    <lineage>
        <taxon>Bacteria</taxon>
        <taxon>Bacillati</taxon>
        <taxon>Bacillota</taxon>
        <taxon>Clostridia</taxon>
        <taxon>Christensenellales</taxon>
        <taxon>Christensenellaceae</taxon>
        <taxon>Christensenella</taxon>
    </lineage>
</organism>
<evidence type="ECO:0000256" key="4">
    <source>
        <dbReference type="ARBA" id="ARBA00022475"/>
    </source>
</evidence>
<dbReference type="SUPFAM" id="SSF158472">
    <property type="entry name" value="HAMP domain-like"/>
    <property type="match status" value="1"/>
</dbReference>
<keyword evidence="12" id="KW-0902">Two-component regulatory system</keyword>
<comment type="subcellular location">
    <subcellularLocation>
        <location evidence="2">Cell membrane</location>
        <topology evidence="2">Multi-pass membrane protein</topology>
    </subcellularLocation>
</comment>
<evidence type="ECO:0000256" key="12">
    <source>
        <dbReference type="ARBA" id="ARBA00023012"/>
    </source>
</evidence>
<evidence type="ECO:0000259" key="15">
    <source>
        <dbReference type="PROSITE" id="PS50109"/>
    </source>
</evidence>
<keyword evidence="18" id="KW-1185">Reference proteome</keyword>
<dbReference type="CDD" id="cd00075">
    <property type="entry name" value="HATPase"/>
    <property type="match status" value="1"/>
</dbReference>
<keyword evidence="6 17" id="KW-0808">Transferase</keyword>
<sequence>MLYSKKETTGKEHKNLKLRDLPLHKKITLTNFMMIIIPVALVVVIMVGILIGILAGAGSSFTIAAVEKLSGTTTNYQLQLMMDSVSEDIVENSRAFEEGSALLEICGELEQMGISVAIESDGRALYVSPGKTAGQVRSEVRNLAGGDGHLFSRTQDGFAYRELLRTPDGSEYLIEASAPGFLYENGEYYSYEEMKDYLKLILVAVFGAAIVIIVITGIWLSKKLSGSILIPLGRLSAATVQVRNGNLDSPVGYVSNDELGQVCEEFDEMRLRLRESMVMQRKYEQQRKKMVAGISHDLSTPITSIKGYASGLMEGIADTPEKKRHYLQTIYDRAADMEQMVESLFLYSKLDMEKEPFHMEAVELGAYLKEYCAGLRIKLEKDGAEVSFENECNRAVYAGIDRLQFDRVLSNLVDNSVKYRKQGVKLKIKISLTSEDAYAVIRFADNGIGIESTEEEKIFDSFYRTDPARSNTEKGSGLGLSIVRQIVERVGGRVVAKGSPQLGLIVTIVLPETGRS</sequence>
<keyword evidence="11 14" id="KW-1133">Transmembrane helix</keyword>
<evidence type="ECO:0000256" key="11">
    <source>
        <dbReference type="ARBA" id="ARBA00022989"/>
    </source>
</evidence>
<dbReference type="CDD" id="cd00082">
    <property type="entry name" value="HisKA"/>
    <property type="match status" value="1"/>
</dbReference>
<dbReference type="PROSITE" id="PS50109">
    <property type="entry name" value="HIS_KIN"/>
    <property type="match status" value="1"/>
</dbReference>
<dbReference type="Pfam" id="PF00672">
    <property type="entry name" value="HAMP"/>
    <property type="match status" value="1"/>
</dbReference>
<dbReference type="Gene3D" id="6.10.340.10">
    <property type="match status" value="1"/>
</dbReference>
<dbReference type="InterPro" id="IPR003661">
    <property type="entry name" value="HisK_dim/P_dom"/>
</dbReference>
<dbReference type="PATRIC" id="fig|270498.16.peg.800"/>
<dbReference type="SMART" id="SM00387">
    <property type="entry name" value="HATPase_c"/>
    <property type="match status" value="1"/>
</dbReference>
<dbReference type="EMBL" id="LAYJ01000088">
    <property type="protein sequence ID" value="KKI50973.1"/>
    <property type="molecule type" value="Genomic_DNA"/>
</dbReference>
<dbReference type="CDD" id="cd06225">
    <property type="entry name" value="HAMP"/>
    <property type="match status" value="1"/>
</dbReference>
<dbReference type="InterPro" id="IPR004358">
    <property type="entry name" value="Sig_transdc_His_kin-like_C"/>
</dbReference>
<dbReference type="InterPro" id="IPR005467">
    <property type="entry name" value="His_kinase_dom"/>
</dbReference>
<dbReference type="Pfam" id="PF02518">
    <property type="entry name" value="HATPase_c"/>
    <property type="match status" value="1"/>
</dbReference>
<keyword evidence="13 14" id="KW-0472">Membrane</keyword>
<dbReference type="PANTHER" id="PTHR45528">
    <property type="entry name" value="SENSOR HISTIDINE KINASE CPXA"/>
    <property type="match status" value="1"/>
</dbReference>
<dbReference type="GO" id="GO:0005886">
    <property type="term" value="C:plasma membrane"/>
    <property type="evidence" value="ECO:0007669"/>
    <property type="project" value="UniProtKB-SubCell"/>
</dbReference>
<dbReference type="Pfam" id="PF00512">
    <property type="entry name" value="HisKA"/>
    <property type="match status" value="1"/>
</dbReference>
<dbReference type="InterPro" id="IPR003594">
    <property type="entry name" value="HATPase_dom"/>
</dbReference>
<dbReference type="InterPro" id="IPR050398">
    <property type="entry name" value="HssS/ArlS-like"/>
</dbReference>
<evidence type="ECO:0000256" key="3">
    <source>
        <dbReference type="ARBA" id="ARBA00012438"/>
    </source>
</evidence>
<evidence type="ECO:0000256" key="8">
    <source>
        <dbReference type="ARBA" id="ARBA00022741"/>
    </source>
</evidence>
<evidence type="ECO:0000256" key="6">
    <source>
        <dbReference type="ARBA" id="ARBA00022679"/>
    </source>
</evidence>
<dbReference type="EC" id="2.7.13.3" evidence="3"/>
<gene>
    <name evidence="17" type="ORF">CHK_1360</name>
</gene>
<evidence type="ECO:0000259" key="16">
    <source>
        <dbReference type="PROSITE" id="PS50885"/>
    </source>
</evidence>
<dbReference type="InterPro" id="IPR036097">
    <property type="entry name" value="HisK_dim/P_sf"/>
</dbReference>
<feature type="transmembrane region" description="Helical" evidence="14">
    <location>
        <begin position="200"/>
        <end position="220"/>
    </location>
</feature>
<proteinExistence type="predicted"/>
<dbReference type="Gene3D" id="3.30.565.10">
    <property type="entry name" value="Histidine kinase-like ATPase, C-terminal domain"/>
    <property type="match status" value="1"/>
</dbReference>
<keyword evidence="9 17" id="KW-0418">Kinase</keyword>
<evidence type="ECO:0000256" key="2">
    <source>
        <dbReference type="ARBA" id="ARBA00004651"/>
    </source>
</evidence>
<keyword evidence="10" id="KW-0067">ATP-binding</keyword>
<dbReference type="GO" id="GO:0005524">
    <property type="term" value="F:ATP binding"/>
    <property type="evidence" value="ECO:0007669"/>
    <property type="project" value="UniProtKB-KW"/>
</dbReference>
<dbReference type="SMART" id="SM00304">
    <property type="entry name" value="HAMP"/>
    <property type="match status" value="1"/>
</dbReference>
<dbReference type="Proteomes" id="UP000034076">
    <property type="component" value="Unassembled WGS sequence"/>
</dbReference>
<dbReference type="SUPFAM" id="SSF55874">
    <property type="entry name" value="ATPase domain of HSP90 chaperone/DNA topoisomerase II/histidine kinase"/>
    <property type="match status" value="1"/>
</dbReference>
<dbReference type="Gene3D" id="1.10.287.130">
    <property type="match status" value="1"/>
</dbReference>
<comment type="catalytic activity">
    <reaction evidence="1">
        <text>ATP + protein L-histidine = ADP + protein N-phospho-L-histidine.</text>
        <dbReference type="EC" id="2.7.13.3"/>
    </reaction>
</comment>
<dbReference type="FunFam" id="3.30.565.10:FF:000006">
    <property type="entry name" value="Sensor histidine kinase WalK"/>
    <property type="match status" value="1"/>
</dbReference>
<dbReference type="STRING" id="270498.CHK_1360"/>
<dbReference type="SUPFAM" id="SSF47384">
    <property type="entry name" value="Homodimeric domain of signal transducing histidine kinase"/>
    <property type="match status" value="1"/>
</dbReference>